<keyword evidence="4" id="KW-1185">Reference proteome</keyword>
<evidence type="ECO:0000313" key="3">
    <source>
        <dbReference type="EMBL" id="KAJ5104054.1"/>
    </source>
</evidence>
<feature type="region of interest" description="Disordered" evidence="2">
    <location>
        <begin position="1"/>
        <end position="266"/>
    </location>
</feature>
<dbReference type="EMBL" id="JAPQKI010000004">
    <property type="protein sequence ID" value="KAJ5104054.1"/>
    <property type="molecule type" value="Genomic_DNA"/>
</dbReference>
<gene>
    <name evidence="3" type="ORF">N7532_004583</name>
</gene>
<feature type="compositionally biased region" description="Basic and acidic residues" evidence="2">
    <location>
        <begin position="112"/>
        <end position="123"/>
    </location>
</feature>
<feature type="compositionally biased region" description="Polar residues" evidence="2">
    <location>
        <begin position="174"/>
        <end position="202"/>
    </location>
</feature>
<feature type="region of interest" description="Disordered" evidence="2">
    <location>
        <begin position="299"/>
        <end position="320"/>
    </location>
</feature>
<dbReference type="PANTHER" id="PTHR42023:SF1">
    <property type="entry name" value="BHLH DOMAIN-CONTAINING PROTEIN"/>
    <property type="match status" value="1"/>
</dbReference>
<dbReference type="GeneID" id="81356056"/>
<dbReference type="OrthoDB" id="4507572at2759"/>
<reference evidence="3" key="1">
    <citation type="submission" date="2022-11" db="EMBL/GenBank/DDBJ databases">
        <authorList>
            <person name="Petersen C."/>
        </authorList>
    </citation>
    <scope>NUCLEOTIDE SEQUENCE</scope>
    <source>
        <strain evidence="3">IBT 30761</strain>
    </source>
</reference>
<name>A0A9W9KF17_9EURO</name>
<feature type="compositionally biased region" description="Basic and acidic residues" evidence="2">
    <location>
        <begin position="421"/>
        <end position="438"/>
    </location>
</feature>
<feature type="region of interest" description="Disordered" evidence="2">
    <location>
        <begin position="347"/>
        <end position="438"/>
    </location>
</feature>
<feature type="compositionally biased region" description="Polar residues" evidence="2">
    <location>
        <begin position="131"/>
        <end position="150"/>
    </location>
</feature>
<sequence length="524" mass="57439">MASPTNRRSQIKMWSKGPFSRSRRPIGNPTPAMTSDISASADPAPLDKCAKDLPALPNASSVLLPQPATSLSPSQEEGAEDKRHSAVSPVGSPAPRDSGSSFCVSPIEESEQPFRHEDKRSDYRASANVPLPQTDSTDALPSAPNTSQAAPKTVQFAPHSDQSVPVRWDDYSGEPTTNNTGKASQVNSRNTTFHKSSGSHASNFLLGVREQLQTKKKLAQARNRISSFSKSEPPVQKETRGRSPSRVLPSIEYSGNGASTRDASPKFNNNLGFVPTTVTTITAGGLPKALPERQVTEYAYSGTRREQSKQRELPAQREQPEIKLDLTLDHTMPPFEPAARFDAVQPAMSANGPNHSPNDSPRESFHLGSKSTDDLPSVMSRRRPIPISMPGVPISKKPARKPTPAEVTQEPPLTVQNAPEEQPKDPVSRIESLDSKRTELGKRRNNLETVIHELTRVIQPSSFAYDMAVKAEVKKSVQSIENEIAEIKREEHELGLKIARAWRRLDEKENNGDGSNLWIKRVTS</sequence>
<dbReference type="Proteomes" id="UP001149074">
    <property type="component" value="Unassembled WGS sequence"/>
</dbReference>
<feature type="compositionally biased region" description="Polar residues" evidence="2">
    <location>
        <begin position="58"/>
        <end position="75"/>
    </location>
</feature>
<dbReference type="AlphaFoldDB" id="A0A9W9KF17"/>
<proteinExistence type="predicted"/>
<protein>
    <submittedName>
        <fullName evidence="3">Uncharacterized protein</fullName>
    </submittedName>
</protein>
<dbReference type="PANTHER" id="PTHR42023">
    <property type="entry name" value="BHLH DOMAIN-CONTAINING PROTEIN"/>
    <property type="match status" value="1"/>
</dbReference>
<keyword evidence="1" id="KW-0175">Coiled coil</keyword>
<organism evidence="3 4">
    <name type="scientific">Penicillium argentinense</name>
    <dbReference type="NCBI Taxonomy" id="1131581"/>
    <lineage>
        <taxon>Eukaryota</taxon>
        <taxon>Fungi</taxon>
        <taxon>Dikarya</taxon>
        <taxon>Ascomycota</taxon>
        <taxon>Pezizomycotina</taxon>
        <taxon>Eurotiomycetes</taxon>
        <taxon>Eurotiomycetidae</taxon>
        <taxon>Eurotiales</taxon>
        <taxon>Aspergillaceae</taxon>
        <taxon>Penicillium</taxon>
    </lineage>
</organism>
<comment type="caution">
    <text evidence="3">The sequence shown here is derived from an EMBL/GenBank/DDBJ whole genome shotgun (WGS) entry which is preliminary data.</text>
</comment>
<evidence type="ECO:0000256" key="1">
    <source>
        <dbReference type="SAM" id="Coils"/>
    </source>
</evidence>
<evidence type="ECO:0000256" key="2">
    <source>
        <dbReference type="SAM" id="MobiDB-lite"/>
    </source>
</evidence>
<evidence type="ECO:0000313" key="4">
    <source>
        <dbReference type="Proteomes" id="UP001149074"/>
    </source>
</evidence>
<reference evidence="3" key="2">
    <citation type="journal article" date="2023" name="IMA Fungus">
        <title>Comparative genomic study of the Penicillium genus elucidates a diverse pangenome and 15 lateral gene transfer events.</title>
        <authorList>
            <person name="Petersen C."/>
            <person name="Sorensen T."/>
            <person name="Nielsen M.R."/>
            <person name="Sondergaard T.E."/>
            <person name="Sorensen J.L."/>
            <person name="Fitzpatrick D.A."/>
            <person name="Frisvad J.C."/>
            <person name="Nielsen K.L."/>
        </authorList>
    </citation>
    <scope>NUCLEOTIDE SEQUENCE</scope>
    <source>
        <strain evidence="3">IBT 30761</strain>
    </source>
</reference>
<accession>A0A9W9KF17</accession>
<feature type="compositionally biased region" description="Basic and acidic residues" evidence="2">
    <location>
        <begin position="303"/>
        <end position="320"/>
    </location>
</feature>
<feature type="compositionally biased region" description="Polar residues" evidence="2">
    <location>
        <begin position="256"/>
        <end position="266"/>
    </location>
</feature>
<dbReference type="RefSeq" id="XP_056477434.1">
    <property type="nucleotide sequence ID" value="XM_056617077.1"/>
</dbReference>
<feature type="coiled-coil region" evidence="1">
    <location>
        <begin position="470"/>
        <end position="497"/>
    </location>
</feature>